<evidence type="ECO:0000256" key="1">
    <source>
        <dbReference type="SAM" id="MobiDB-lite"/>
    </source>
</evidence>
<feature type="transmembrane region" description="Helical" evidence="2">
    <location>
        <begin position="127"/>
        <end position="148"/>
    </location>
</feature>
<keyword evidence="2" id="KW-0812">Transmembrane</keyword>
<keyword evidence="4" id="KW-1185">Reference proteome</keyword>
<keyword evidence="2" id="KW-1133">Transmembrane helix</keyword>
<proteinExistence type="predicted"/>
<evidence type="ECO:0000313" key="3">
    <source>
        <dbReference type="EMBL" id="ADP31103.1"/>
    </source>
</evidence>
<protein>
    <submittedName>
        <fullName evidence="3">Integral inner membrane protein</fullName>
    </submittedName>
</protein>
<sequence>MTEDRKETIDEVNHNQGIDEEPVLSRVSRKASRQQKQKQKQERPASSVKKTLGSVGSAVKRYGSFASAILKSPVKTVVADGFSHFKYAVISMVLFSVIFSIGNWFQLKASKGRQLGYGVHHPFYDGFFVVLVYALIFLAVMVFSIWIVSRYMMKQKLLFKKIAADFGSLLVPVMALSVLWMIFAIVNITPLTTAFTILMFFGLLFSVSLLIQSIHQKADNVSLDLIYCVLAALAVGLIFIAASWPFISGYLTSSLIPL</sequence>
<dbReference type="Proteomes" id="UP000006867">
    <property type="component" value="Chromosome"/>
</dbReference>
<feature type="transmembrane region" description="Helical" evidence="2">
    <location>
        <begin position="87"/>
        <end position="107"/>
    </location>
</feature>
<evidence type="ECO:0000256" key="2">
    <source>
        <dbReference type="SAM" id="Phobius"/>
    </source>
</evidence>
<feature type="transmembrane region" description="Helical" evidence="2">
    <location>
        <begin position="169"/>
        <end position="188"/>
    </location>
</feature>
<dbReference type="EMBL" id="CP002207">
    <property type="protein sequence ID" value="ADP31103.1"/>
    <property type="molecule type" value="Genomic_DNA"/>
</dbReference>
<gene>
    <name evidence="3" type="ordered locus">BATR1942_00715</name>
</gene>
<reference evidence="3 4" key="1">
    <citation type="journal article" date="2011" name="Front. Microbiol.">
        <title>Genomic signatures of strain selection and enhancement in Bacillus atrophaeus var. globigii, a historical biowarfare simulant.</title>
        <authorList>
            <person name="Gibbons H.S."/>
            <person name="Broomall S.M."/>
            <person name="McNew L.A."/>
            <person name="Daligault H."/>
            <person name="Chapman C."/>
            <person name="Bruce D."/>
            <person name="Karavis M."/>
            <person name="Krepps M."/>
            <person name="McGregor P.A."/>
            <person name="Hong C."/>
            <person name="Park K.H."/>
            <person name="Akmal A."/>
            <person name="Feldman A."/>
            <person name="Lin J.S."/>
            <person name="Chang W.E."/>
            <person name="Higgs B.W."/>
            <person name="Demirev P."/>
            <person name="Lindquist J."/>
            <person name="Liem A."/>
            <person name="Fochler E."/>
            <person name="Read T.D."/>
            <person name="Tapia R."/>
            <person name="Johnson S."/>
            <person name="Bishop-Lilly K.A."/>
            <person name="Detter C."/>
            <person name="Han C."/>
            <person name="Sozhamannan S."/>
            <person name="Rosenzweig C.N."/>
            <person name="Skowronski E.W."/>
        </authorList>
    </citation>
    <scope>NUCLEOTIDE SEQUENCE [LARGE SCALE GENOMIC DNA]</scope>
    <source>
        <strain evidence="3 4">1942</strain>
    </source>
</reference>
<evidence type="ECO:0000313" key="4">
    <source>
        <dbReference type="Proteomes" id="UP000006867"/>
    </source>
</evidence>
<dbReference type="RefSeq" id="WP_003328479.1">
    <property type="nucleotide sequence ID" value="NC_014639.1"/>
</dbReference>
<feature type="compositionally biased region" description="Basic residues" evidence="1">
    <location>
        <begin position="27"/>
        <end position="38"/>
    </location>
</feature>
<feature type="transmembrane region" description="Helical" evidence="2">
    <location>
        <begin position="225"/>
        <end position="247"/>
    </location>
</feature>
<feature type="region of interest" description="Disordered" evidence="1">
    <location>
        <begin position="20"/>
        <end position="47"/>
    </location>
</feature>
<keyword evidence="2" id="KW-0472">Membrane</keyword>
<name>A0ABN3Z6W4_BACA1</name>
<accession>A0ABN3Z6W4</accession>
<feature type="transmembrane region" description="Helical" evidence="2">
    <location>
        <begin position="194"/>
        <end position="213"/>
    </location>
</feature>
<organism evidence="3 4">
    <name type="scientific">Bacillus atrophaeus (strain 1942)</name>
    <dbReference type="NCBI Taxonomy" id="720555"/>
    <lineage>
        <taxon>Bacteria</taxon>
        <taxon>Bacillati</taxon>
        <taxon>Bacillota</taxon>
        <taxon>Bacilli</taxon>
        <taxon>Bacillales</taxon>
        <taxon>Bacillaceae</taxon>
        <taxon>Bacillus</taxon>
    </lineage>
</organism>